<organism evidence="2 3">
    <name type="scientific">Brevundimonas balnearis</name>
    <dbReference type="NCBI Taxonomy" id="1572858"/>
    <lineage>
        <taxon>Bacteria</taxon>
        <taxon>Pseudomonadati</taxon>
        <taxon>Pseudomonadota</taxon>
        <taxon>Alphaproteobacteria</taxon>
        <taxon>Caulobacterales</taxon>
        <taxon>Caulobacteraceae</taxon>
        <taxon>Brevundimonas</taxon>
    </lineage>
</organism>
<accession>A0ABV6R1G6</accession>
<keyword evidence="3" id="KW-1185">Reference proteome</keyword>
<evidence type="ECO:0000313" key="3">
    <source>
        <dbReference type="Proteomes" id="UP001589906"/>
    </source>
</evidence>
<name>A0ABV6R1G6_9CAUL</name>
<gene>
    <name evidence="2" type="ORF">ACFFGE_05380</name>
</gene>
<evidence type="ECO:0000259" key="1">
    <source>
        <dbReference type="Pfam" id="PF00149"/>
    </source>
</evidence>
<dbReference type="InterPro" id="IPR029052">
    <property type="entry name" value="Metallo-depent_PP-like"/>
</dbReference>
<reference evidence="2 3" key="1">
    <citation type="submission" date="2024-09" db="EMBL/GenBank/DDBJ databases">
        <authorList>
            <person name="Sun Q."/>
            <person name="Mori K."/>
        </authorList>
    </citation>
    <scope>NUCLEOTIDE SEQUENCE [LARGE SCALE GENOMIC DNA]</scope>
    <source>
        <strain evidence="2 3">NCAIM B.02621</strain>
    </source>
</reference>
<dbReference type="Pfam" id="PF00149">
    <property type="entry name" value="Metallophos"/>
    <property type="match status" value="1"/>
</dbReference>
<evidence type="ECO:0000313" key="2">
    <source>
        <dbReference type="EMBL" id="MFC0633311.1"/>
    </source>
</evidence>
<dbReference type="RefSeq" id="WP_376835045.1">
    <property type="nucleotide sequence ID" value="NZ_JBHLSW010000003.1"/>
</dbReference>
<sequence length="358" mass="40454">MPQPPLSRAVAEETIARIEDKLREGFRPQGLHGNGPAAIAVAGEQAIRDGFVGSAGAFQTRLRIAKDNYGLEPDWTLYRPRHYQHRPPGLPAMPSQDHVTEAAPEGRPVKVCVIGDAHDSPHLPNKDRFYWLGRFAADHRVDWVVSVGDWMSMDCFSTHHDRATFEGFAKPTFEQDLASFHASQREFQRGLGDWKPRKRITFGNHEHRAWKYDNLHPDGMSHSQMVEEAFLQWGWKGTPYGEYWFLQGVGFTHIPFNGRGKPLAQGQHANKALVDTIHGDDHRATQITDHKSGPFRSPTVYSAATALPPGFIEGYANKGGSTWRQGVCLATIWDGYVREWSFTEMVLLRERYSERLAA</sequence>
<feature type="domain" description="Calcineurin-like phosphoesterase" evidence="1">
    <location>
        <begin position="110"/>
        <end position="270"/>
    </location>
</feature>
<protein>
    <submittedName>
        <fullName evidence="2">Metallophosphoesterase</fullName>
    </submittedName>
</protein>
<dbReference type="InterPro" id="IPR004843">
    <property type="entry name" value="Calcineurin-like_PHP"/>
</dbReference>
<dbReference type="Proteomes" id="UP001589906">
    <property type="component" value="Unassembled WGS sequence"/>
</dbReference>
<dbReference type="EMBL" id="JBHLSW010000003">
    <property type="protein sequence ID" value="MFC0633311.1"/>
    <property type="molecule type" value="Genomic_DNA"/>
</dbReference>
<dbReference type="SUPFAM" id="SSF56300">
    <property type="entry name" value="Metallo-dependent phosphatases"/>
    <property type="match status" value="1"/>
</dbReference>
<proteinExistence type="predicted"/>
<comment type="caution">
    <text evidence="2">The sequence shown here is derived from an EMBL/GenBank/DDBJ whole genome shotgun (WGS) entry which is preliminary data.</text>
</comment>